<feature type="compositionally biased region" description="Basic and acidic residues" evidence="13">
    <location>
        <begin position="12"/>
        <end position="28"/>
    </location>
</feature>
<dbReference type="Pfam" id="PF00288">
    <property type="entry name" value="GHMP_kinases_N"/>
    <property type="match status" value="1"/>
</dbReference>
<dbReference type="PIRSF" id="PIRSF000676">
    <property type="entry name" value="Homoser_kin"/>
    <property type="match status" value="1"/>
</dbReference>
<evidence type="ECO:0000256" key="11">
    <source>
        <dbReference type="ARBA" id="ARBA00049375"/>
    </source>
</evidence>
<evidence type="ECO:0000256" key="1">
    <source>
        <dbReference type="ARBA" id="ARBA00005015"/>
    </source>
</evidence>
<dbReference type="UniPathway" id="UPA00050">
    <property type="reaction ID" value="UER00064"/>
</dbReference>
<comment type="subcellular location">
    <subcellularLocation>
        <location evidence="12">Cytoplasm</location>
    </subcellularLocation>
</comment>
<sequence>MSNNINSNEQFLKSEKNDGKEKVPTSRDSRVKVFAPATVANVVCGFDVLGFAVNEPGDEVEMQLTDTPGVIIKQITGDDGRLPLDAAKNTVSASVQHYLQHINRLDIGVEIKLHKKMPIGSGLGSSSASTVAGLFAINKLMGDLLTPTELVPFAMKGEELACGYGHADNVAPALLGGFVLVRSYDPLDVISLPTPAGMFAAIVYPEVDVPTKDARQMIRSKILLKDAVTQWGNVAGLVSGLFMNDFDLIGRSMKDVLVEPTRSILIPGFEDMRTIAMENGAIGFGISGSGPSVFSLTKDEETAQKITELQQQHLTNLNINSKAFVSSVNAEGPRVL</sequence>
<keyword evidence="6 12" id="KW-0808">Transferase</keyword>
<dbReference type="GO" id="GO:0005524">
    <property type="term" value="F:ATP binding"/>
    <property type="evidence" value="ECO:0007669"/>
    <property type="project" value="UniProtKB-UniRule"/>
</dbReference>
<dbReference type="GO" id="GO:0009088">
    <property type="term" value="P:threonine biosynthetic process"/>
    <property type="evidence" value="ECO:0007669"/>
    <property type="project" value="UniProtKB-UniRule"/>
</dbReference>
<evidence type="ECO:0000256" key="4">
    <source>
        <dbReference type="ARBA" id="ARBA00017858"/>
    </source>
</evidence>
<evidence type="ECO:0000313" key="17">
    <source>
        <dbReference type="Proteomes" id="UP000295668"/>
    </source>
</evidence>
<proteinExistence type="inferred from homology"/>
<keyword evidence="10 12" id="KW-0067">ATP-binding</keyword>
<evidence type="ECO:0000256" key="12">
    <source>
        <dbReference type="HAMAP-Rule" id="MF_00384"/>
    </source>
</evidence>
<dbReference type="InterPro" id="IPR006203">
    <property type="entry name" value="GHMP_knse_ATP-bd_CS"/>
</dbReference>
<dbReference type="InterPro" id="IPR000870">
    <property type="entry name" value="Homoserine_kinase"/>
</dbReference>
<dbReference type="Proteomes" id="UP000295668">
    <property type="component" value="Unassembled WGS sequence"/>
</dbReference>
<feature type="domain" description="GHMP kinase C-terminal" evidence="15">
    <location>
        <begin position="243"/>
        <end position="307"/>
    </location>
</feature>
<feature type="binding site" evidence="12">
    <location>
        <begin position="118"/>
        <end position="128"/>
    </location>
    <ligand>
        <name>ATP</name>
        <dbReference type="ChEBI" id="CHEBI:30616"/>
    </ligand>
</feature>
<gene>
    <name evidence="12" type="primary">thrB</name>
    <name evidence="16" type="ORF">EZJ43_13885</name>
</gene>
<dbReference type="GO" id="GO:0004413">
    <property type="term" value="F:homoserine kinase activity"/>
    <property type="evidence" value="ECO:0007669"/>
    <property type="project" value="UniProtKB-UniRule"/>
</dbReference>
<comment type="pathway">
    <text evidence="1 12">Amino-acid biosynthesis; L-threonine biosynthesis; L-threonine from L-aspartate: step 4/5.</text>
</comment>
<dbReference type="NCBIfam" id="NF002288">
    <property type="entry name" value="PRK01212.1-4"/>
    <property type="match status" value="1"/>
</dbReference>
<dbReference type="AlphaFoldDB" id="A0A4R5MJL6"/>
<comment type="function">
    <text evidence="12">Catalyzes the ATP-dependent phosphorylation of L-homoserine to L-homoserine phosphate.</text>
</comment>
<dbReference type="Pfam" id="PF08544">
    <property type="entry name" value="GHMP_kinases_C"/>
    <property type="match status" value="1"/>
</dbReference>
<dbReference type="InterPro" id="IPR006204">
    <property type="entry name" value="GHMP_kinase_N_dom"/>
</dbReference>
<dbReference type="EC" id="2.7.1.39" evidence="3 12"/>
<comment type="similarity">
    <text evidence="2 12">Belongs to the GHMP kinase family. Homoserine kinase subfamily.</text>
</comment>
<dbReference type="Gene3D" id="3.30.230.10">
    <property type="match status" value="1"/>
</dbReference>
<keyword evidence="5 12" id="KW-0028">Amino-acid biosynthesis</keyword>
<evidence type="ECO:0000313" key="16">
    <source>
        <dbReference type="EMBL" id="TDG35385.1"/>
    </source>
</evidence>
<organism evidence="16 17">
    <name type="scientific">Pedobacter changchengzhani</name>
    <dbReference type="NCBI Taxonomy" id="2529274"/>
    <lineage>
        <taxon>Bacteria</taxon>
        <taxon>Pseudomonadati</taxon>
        <taxon>Bacteroidota</taxon>
        <taxon>Sphingobacteriia</taxon>
        <taxon>Sphingobacteriales</taxon>
        <taxon>Sphingobacteriaceae</taxon>
        <taxon>Pedobacter</taxon>
    </lineage>
</organism>
<dbReference type="EMBL" id="SJCY01000010">
    <property type="protein sequence ID" value="TDG35385.1"/>
    <property type="molecule type" value="Genomic_DNA"/>
</dbReference>
<evidence type="ECO:0000256" key="10">
    <source>
        <dbReference type="ARBA" id="ARBA00022840"/>
    </source>
</evidence>
<evidence type="ECO:0000256" key="8">
    <source>
        <dbReference type="ARBA" id="ARBA00022741"/>
    </source>
</evidence>
<feature type="compositionally biased region" description="Polar residues" evidence="13">
    <location>
        <begin position="1"/>
        <end position="11"/>
    </location>
</feature>
<comment type="caution">
    <text evidence="16">The sequence shown here is derived from an EMBL/GenBank/DDBJ whole genome shotgun (WGS) entry which is preliminary data.</text>
</comment>
<dbReference type="GO" id="GO:0005737">
    <property type="term" value="C:cytoplasm"/>
    <property type="evidence" value="ECO:0007669"/>
    <property type="project" value="UniProtKB-SubCell"/>
</dbReference>
<dbReference type="OrthoDB" id="9769912at2"/>
<keyword evidence="12" id="KW-0963">Cytoplasm</keyword>
<comment type="catalytic activity">
    <reaction evidence="11 12">
        <text>L-homoserine + ATP = O-phospho-L-homoserine + ADP + H(+)</text>
        <dbReference type="Rhea" id="RHEA:13985"/>
        <dbReference type="ChEBI" id="CHEBI:15378"/>
        <dbReference type="ChEBI" id="CHEBI:30616"/>
        <dbReference type="ChEBI" id="CHEBI:57476"/>
        <dbReference type="ChEBI" id="CHEBI:57590"/>
        <dbReference type="ChEBI" id="CHEBI:456216"/>
        <dbReference type="EC" id="2.7.1.39"/>
    </reaction>
</comment>
<dbReference type="PANTHER" id="PTHR20861:SF1">
    <property type="entry name" value="HOMOSERINE KINASE"/>
    <property type="match status" value="1"/>
</dbReference>
<protein>
    <recommendedName>
        <fullName evidence="4 12">Homoserine kinase</fullName>
        <shortName evidence="12">HK</shortName>
        <shortName evidence="12">HSK</shortName>
        <ecNumber evidence="3 12">2.7.1.39</ecNumber>
    </recommendedName>
</protein>
<dbReference type="NCBIfam" id="TIGR00191">
    <property type="entry name" value="thrB"/>
    <property type="match status" value="1"/>
</dbReference>
<dbReference type="InterPro" id="IPR013750">
    <property type="entry name" value="GHMP_kinase_C_dom"/>
</dbReference>
<evidence type="ECO:0000259" key="14">
    <source>
        <dbReference type="Pfam" id="PF00288"/>
    </source>
</evidence>
<dbReference type="RefSeq" id="WP_133263315.1">
    <property type="nucleotide sequence ID" value="NZ_SJCY01000010.1"/>
</dbReference>
<accession>A0A4R5MJL6</accession>
<evidence type="ECO:0000256" key="5">
    <source>
        <dbReference type="ARBA" id="ARBA00022605"/>
    </source>
</evidence>
<keyword evidence="8 12" id="KW-0547">Nucleotide-binding</keyword>
<feature type="domain" description="GHMP kinase N-terminal" evidence="14">
    <location>
        <begin position="89"/>
        <end position="177"/>
    </location>
</feature>
<dbReference type="SUPFAM" id="SSF55060">
    <property type="entry name" value="GHMP Kinase, C-terminal domain"/>
    <property type="match status" value="1"/>
</dbReference>
<name>A0A4R5MJL6_9SPHI</name>
<dbReference type="PROSITE" id="PS00627">
    <property type="entry name" value="GHMP_KINASES_ATP"/>
    <property type="match status" value="1"/>
</dbReference>
<dbReference type="SUPFAM" id="SSF54211">
    <property type="entry name" value="Ribosomal protein S5 domain 2-like"/>
    <property type="match status" value="1"/>
</dbReference>
<dbReference type="InterPro" id="IPR014721">
    <property type="entry name" value="Ribsml_uS5_D2-typ_fold_subgr"/>
</dbReference>
<keyword evidence="9 12" id="KW-0418">Kinase</keyword>
<evidence type="ECO:0000256" key="13">
    <source>
        <dbReference type="SAM" id="MobiDB-lite"/>
    </source>
</evidence>
<evidence type="ECO:0000259" key="15">
    <source>
        <dbReference type="Pfam" id="PF08544"/>
    </source>
</evidence>
<dbReference type="Gene3D" id="3.30.70.890">
    <property type="entry name" value="GHMP kinase, C-terminal domain"/>
    <property type="match status" value="1"/>
</dbReference>
<dbReference type="InterPro" id="IPR020568">
    <property type="entry name" value="Ribosomal_Su5_D2-typ_SF"/>
</dbReference>
<evidence type="ECO:0000256" key="3">
    <source>
        <dbReference type="ARBA" id="ARBA00012078"/>
    </source>
</evidence>
<dbReference type="HAMAP" id="MF_00384">
    <property type="entry name" value="Homoser_kinase"/>
    <property type="match status" value="1"/>
</dbReference>
<feature type="region of interest" description="Disordered" evidence="13">
    <location>
        <begin position="1"/>
        <end position="28"/>
    </location>
</feature>
<evidence type="ECO:0000256" key="2">
    <source>
        <dbReference type="ARBA" id="ARBA00007370"/>
    </source>
</evidence>
<reference evidence="16 17" key="1">
    <citation type="submission" date="2019-02" db="EMBL/GenBank/DDBJ databases">
        <title>Pedobacter sp. nov., a novel speices isolated from soil of pinguins habitat in Antarcitica.</title>
        <authorList>
            <person name="He R.-H."/>
        </authorList>
    </citation>
    <scope>NUCLEOTIDE SEQUENCE [LARGE SCALE GENOMIC DNA]</scope>
    <source>
        <strain evidence="16 17">E01020</strain>
    </source>
</reference>
<evidence type="ECO:0000256" key="6">
    <source>
        <dbReference type="ARBA" id="ARBA00022679"/>
    </source>
</evidence>
<keyword evidence="17" id="KW-1185">Reference proteome</keyword>
<keyword evidence="7 12" id="KW-0791">Threonine biosynthesis</keyword>
<evidence type="ECO:0000256" key="7">
    <source>
        <dbReference type="ARBA" id="ARBA00022697"/>
    </source>
</evidence>
<dbReference type="PRINTS" id="PR00958">
    <property type="entry name" value="HOMSERKINASE"/>
</dbReference>
<evidence type="ECO:0000256" key="9">
    <source>
        <dbReference type="ARBA" id="ARBA00022777"/>
    </source>
</evidence>
<dbReference type="PANTHER" id="PTHR20861">
    <property type="entry name" value="HOMOSERINE/4-DIPHOSPHOCYTIDYL-2-C-METHYL-D-ERYTHRITOL KINASE"/>
    <property type="match status" value="1"/>
</dbReference>
<dbReference type="InterPro" id="IPR036554">
    <property type="entry name" value="GHMP_kinase_C_sf"/>
</dbReference>